<evidence type="ECO:0000313" key="2">
    <source>
        <dbReference type="Proteomes" id="UP000436088"/>
    </source>
</evidence>
<protein>
    <submittedName>
        <fullName evidence="1">Chaperone protein dnaJ 11, chloroplast</fullName>
    </submittedName>
</protein>
<dbReference type="Proteomes" id="UP000436088">
    <property type="component" value="Unassembled WGS sequence"/>
</dbReference>
<comment type="caution">
    <text evidence="1">The sequence shown here is derived from an EMBL/GenBank/DDBJ whole genome shotgun (WGS) entry which is preliminary data.</text>
</comment>
<dbReference type="AlphaFoldDB" id="A0A6A3D270"/>
<accession>A0A6A3D270</accession>
<dbReference type="InterPro" id="IPR036691">
    <property type="entry name" value="Endo/exonu/phosph_ase_sf"/>
</dbReference>
<organism evidence="1 2">
    <name type="scientific">Hibiscus syriacus</name>
    <name type="common">Rose of Sharon</name>
    <dbReference type="NCBI Taxonomy" id="106335"/>
    <lineage>
        <taxon>Eukaryota</taxon>
        <taxon>Viridiplantae</taxon>
        <taxon>Streptophyta</taxon>
        <taxon>Embryophyta</taxon>
        <taxon>Tracheophyta</taxon>
        <taxon>Spermatophyta</taxon>
        <taxon>Magnoliopsida</taxon>
        <taxon>eudicotyledons</taxon>
        <taxon>Gunneridae</taxon>
        <taxon>Pentapetalae</taxon>
        <taxon>rosids</taxon>
        <taxon>malvids</taxon>
        <taxon>Malvales</taxon>
        <taxon>Malvaceae</taxon>
        <taxon>Malvoideae</taxon>
        <taxon>Hibiscus</taxon>
    </lineage>
</organism>
<dbReference type="Gene3D" id="3.60.10.10">
    <property type="entry name" value="Endonuclease/exonuclease/phosphatase"/>
    <property type="match status" value="1"/>
</dbReference>
<reference evidence="1" key="1">
    <citation type="submission" date="2019-09" db="EMBL/GenBank/DDBJ databases">
        <title>Draft genome information of white flower Hibiscus syriacus.</title>
        <authorList>
            <person name="Kim Y.-M."/>
        </authorList>
    </citation>
    <scope>NUCLEOTIDE SEQUENCE [LARGE SCALE GENOMIC DNA]</scope>
    <source>
        <strain evidence="1">YM2019G1</strain>
    </source>
</reference>
<name>A0A6A3D270_HIBSY</name>
<sequence>MFSGKNPNRRDAFTCWPSNTGAEQFNYGSRIDHILCAGRCLHGEHDVEEHNLVTCHVKECDILTEYKRWKPGNTPRWNGGWNTKLEGSDHAPVYTCLVDIPEFSEHSTPSLAARYLPMVHGLQQTLASVLMRRQASKQVESHVVSGSSTDESIISGGCGQGVKRSMINSDVLGIDMSCCSSDQDLDNPILNVGCSKDLTEEAGFNPPIAFNKVYVGSLPNKETRKKARKNLQLSLRSFFQKSSNLDKGADNSATDISISQDGVLNSNNQSPEAPVKMNEIEVVIWRNGRTTTRYCSGKGSNNSCRTAFLLQGP</sequence>
<evidence type="ECO:0000313" key="1">
    <source>
        <dbReference type="EMBL" id="KAE8735853.1"/>
    </source>
</evidence>
<dbReference type="EMBL" id="VEPZ02000031">
    <property type="protein sequence ID" value="KAE8735853.1"/>
    <property type="molecule type" value="Genomic_DNA"/>
</dbReference>
<keyword evidence="2" id="KW-1185">Reference proteome</keyword>
<proteinExistence type="predicted"/>
<dbReference type="SUPFAM" id="SSF56219">
    <property type="entry name" value="DNase I-like"/>
    <property type="match status" value="1"/>
</dbReference>
<gene>
    <name evidence="1" type="ORF">F3Y22_tig00000329pilonHSYRG00205</name>
</gene>